<evidence type="ECO:0000313" key="2">
    <source>
        <dbReference type="EMBL" id="VFQ81299.1"/>
    </source>
</evidence>
<feature type="chain" id="PRO_5019863766" description="Secreted protein" evidence="1">
    <location>
        <begin position="22"/>
        <end position="117"/>
    </location>
</feature>
<name>A0A484LYF5_9ASTE</name>
<dbReference type="Proteomes" id="UP000595140">
    <property type="component" value="Unassembled WGS sequence"/>
</dbReference>
<keyword evidence="3" id="KW-1185">Reference proteome</keyword>
<evidence type="ECO:0000256" key="1">
    <source>
        <dbReference type="SAM" id="SignalP"/>
    </source>
</evidence>
<evidence type="ECO:0008006" key="4">
    <source>
        <dbReference type="Google" id="ProtNLM"/>
    </source>
</evidence>
<organism evidence="2 3">
    <name type="scientific">Cuscuta campestris</name>
    <dbReference type="NCBI Taxonomy" id="132261"/>
    <lineage>
        <taxon>Eukaryota</taxon>
        <taxon>Viridiplantae</taxon>
        <taxon>Streptophyta</taxon>
        <taxon>Embryophyta</taxon>
        <taxon>Tracheophyta</taxon>
        <taxon>Spermatophyta</taxon>
        <taxon>Magnoliopsida</taxon>
        <taxon>eudicotyledons</taxon>
        <taxon>Gunneridae</taxon>
        <taxon>Pentapetalae</taxon>
        <taxon>asterids</taxon>
        <taxon>lamiids</taxon>
        <taxon>Solanales</taxon>
        <taxon>Convolvulaceae</taxon>
        <taxon>Cuscuteae</taxon>
        <taxon>Cuscuta</taxon>
        <taxon>Cuscuta subgen. Grammica</taxon>
        <taxon>Cuscuta sect. Cleistogrammica</taxon>
    </lineage>
</organism>
<proteinExistence type="predicted"/>
<accession>A0A484LYF5</accession>
<feature type="signal peptide" evidence="1">
    <location>
        <begin position="1"/>
        <end position="21"/>
    </location>
</feature>
<reference evidence="2 3" key="1">
    <citation type="submission" date="2018-04" db="EMBL/GenBank/DDBJ databases">
        <authorList>
            <person name="Vogel A."/>
        </authorList>
    </citation>
    <scope>NUCLEOTIDE SEQUENCE [LARGE SCALE GENOMIC DNA]</scope>
</reference>
<dbReference type="EMBL" id="OOIL02002239">
    <property type="protein sequence ID" value="VFQ81299.1"/>
    <property type="molecule type" value="Genomic_DNA"/>
</dbReference>
<sequence length="117" mass="12262">MASPPAGVGALLVGGALLADGLVPPSRVGAMLVGGAAGGKRVIPSKRKELIFTSILFRRCTARRNRRLETPPSAGLGFSLCFDGIFLCSLLGKTEGFTAKMSLPKKSKTETIGFKRI</sequence>
<dbReference type="AlphaFoldDB" id="A0A484LYF5"/>
<evidence type="ECO:0000313" key="3">
    <source>
        <dbReference type="Proteomes" id="UP000595140"/>
    </source>
</evidence>
<protein>
    <recommendedName>
        <fullName evidence="4">Secreted protein</fullName>
    </recommendedName>
</protein>
<keyword evidence="1" id="KW-0732">Signal</keyword>
<gene>
    <name evidence="2" type="ORF">CCAM_LOCUS23075</name>
</gene>